<sequence>MHKTPAMRWPDFRPVRAWVEQNFGPENSGRWNLEYAGGISNVNVRWCFQDKNDLDLFLDQWGPRA</sequence>
<evidence type="ECO:0000313" key="1">
    <source>
        <dbReference type="EMBL" id="CAB4123201.1"/>
    </source>
</evidence>
<accession>A0A6J5KN33</accession>
<protein>
    <submittedName>
        <fullName evidence="1">Uncharacterized protein</fullName>
    </submittedName>
</protein>
<reference evidence="1" key="1">
    <citation type="submission" date="2020-04" db="EMBL/GenBank/DDBJ databases">
        <authorList>
            <person name="Chiriac C."/>
            <person name="Salcher M."/>
            <person name="Ghai R."/>
            <person name="Kavagutti S V."/>
        </authorList>
    </citation>
    <scope>NUCLEOTIDE SEQUENCE</scope>
</reference>
<dbReference type="EMBL" id="LR796167">
    <property type="protein sequence ID" value="CAB4123201.1"/>
    <property type="molecule type" value="Genomic_DNA"/>
</dbReference>
<proteinExistence type="predicted"/>
<name>A0A6J5KN33_9CAUD</name>
<organism evidence="1">
    <name type="scientific">uncultured Caudovirales phage</name>
    <dbReference type="NCBI Taxonomy" id="2100421"/>
    <lineage>
        <taxon>Viruses</taxon>
        <taxon>Duplodnaviria</taxon>
        <taxon>Heunggongvirae</taxon>
        <taxon>Uroviricota</taxon>
        <taxon>Caudoviricetes</taxon>
        <taxon>Peduoviridae</taxon>
        <taxon>Maltschvirus</taxon>
        <taxon>Maltschvirus maltsch</taxon>
    </lineage>
</organism>
<gene>
    <name evidence="1" type="ORF">UFOVP29_360</name>
</gene>